<dbReference type="OrthoDB" id="2018619at2759"/>
<dbReference type="AlphaFoldDB" id="A0A1L7WZ14"/>
<dbReference type="GO" id="GO:0015205">
    <property type="term" value="F:nucleobase transmembrane transporter activity"/>
    <property type="evidence" value="ECO:0007669"/>
    <property type="project" value="TreeGrafter"/>
</dbReference>
<sequence length="377" mass="41838">MAKHQARTQRRQAFSDALHVELTVDSDGKVNTWTNEDLKPTPPEKQTWSWYNYLLFYFGGGFGNWTLGSVCLFFLLHVPHFHGDERVVGDAPSSSGDARSTFCHEAHDVYTSFLSYILRANTICSVGSFFLTLSRLYPSTNRPRTTPSSPSSSPLPQSSSPHASAPFTTSATLYSAARLLDNLLRAIFGHSYTKFPNQIPLSLGITSRVLLYFFLIWLSSLTLCSLRPYQLNKFFWAKTFVVTPAVIGLFIFCMVNTKGNLGPLYGSTTSGGAFGWFFMYAINAGMGNNSMCRWPQVIVNPLAVTISATFGILAISAINETWGLELWHFSSQAPSTPVPSQAHSLTDRRNQWDLLNAVMDRYWSPGSRCGVALCAIS</sequence>
<keyword evidence="3 7" id="KW-0812">Transmembrane</keyword>
<evidence type="ECO:0000256" key="3">
    <source>
        <dbReference type="ARBA" id="ARBA00022692"/>
    </source>
</evidence>
<dbReference type="GO" id="GO:0005886">
    <property type="term" value="C:plasma membrane"/>
    <property type="evidence" value="ECO:0007669"/>
    <property type="project" value="TreeGrafter"/>
</dbReference>
<evidence type="ECO:0000313" key="8">
    <source>
        <dbReference type="EMBL" id="CZR58002.1"/>
    </source>
</evidence>
<feature type="transmembrane region" description="Helical" evidence="7">
    <location>
        <begin position="294"/>
        <end position="318"/>
    </location>
</feature>
<comment type="subcellular location">
    <subcellularLocation>
        <location evidence="1">Membrane</location>
        <topology evidence="1">Multi-pass membrane protein</topology>
    </subcellularLocation>
</comment>
<feature type="transmembrane region" description="Helical" evidence="7">
    <location>
        <begin position="262"/>
        <end position="282"/>
    </location>
</feature>
<evidence type="ECO:0000256" key="2">
    <source>
        <dbReference type="ARBA" id="ARBA00008974"/>
    </source>
</evidence>
<dbReference type="PANTHER" id="PTHR30618:SF0">
    <property type="entry name" value="PURINE-URACIL PERMEASE NCS1"/>
    <property type="match status" value="1"/>
</dbReference>
<comment type="similarity">
    <text evidence="2">Belongs to the purine-cytosine permease (2.A.39) family.</text>
</comment>
<organism evidence="8 9">
    <name type="scientific">Phialocephala subalpina</name>
    <dbReference type="NCBI Taxonomy" id="576137"/>
    <lineage>
        <taxon>Eukaryota</taxon>
        <taxon>Fungi</taxon>
        <taxon>Dikarya</taxon>
        <taxon>Ascomycota</taxon>
        <taxon>Pezizomycotina</taxon>
        <taxon>Leotiomycetes</taxon>
        <taxon>Helotiales</taxon>
        <taxon>Mollisiaceae</taxon>
        <taxon>Phialocephala</taxon>
        <taxon>Phialocephala fortinii species complex</taxon>
    </lineage>
</organism>
<feature type="region of interest" description="Disordered" evidence="6">
    <location>
        <begin position="141"/>
        <end position="164"/>
    </location>
</feature>
<feature type="transmembrane region" description="Helical" evidence="7">
    <location>
        <begin position="54"/>
        <end position="76"/>
    </location>
</feature>
<evidence type="ECO:0000256" key="5">
    <source>
        <dbReference type="ARBA" id="ARBA00023136"/>
    </source>
</evidence>
<evidence type="ECO:0000256" key="1">
    <source>
        <dbReference type="ARBA" id="ARBA00004141"/>
    </source>
</evidence>
<evidence type="ECO:0000313" key="9">
    <source>
        <dbReference type="Proteomes" id="UP000184330"/>
    </source>
</evidence>
<name>A0A1L7WZ14_9HELO</name>
<dbReference type="Pfam" id="PF02133">
    <property type="entry name" value="Transp_cyt_pur"/>
    <property type="match status" value="1"/>
</dbReference>
<reference evidence="8 9" key="1">
    <citation type="submission" date="2016-03" db="EMBL/GenBank/DDBJ databases">
        <authorList>
            <person name="Ploux O."/>
        </authorList>
    </citation>
    <scope>NUCLEOTIDE SEQUENCE [LARGE SCALE GENOMIC DNA]</scope>
    <source>
        <strain evidence="8 9">UAMH 11012</strain>
    </source>
</reference>
<protein>
    <submittedName>
        <fullName evidence="8">Uncharacterized protein</fullName>
    </submittedName>
</protein>
<feature type="transmembrane region" description="Helical" evidence="7">
    <location>
        <begin position="209"/>
        <end position="229"/>
    </location>
</feature>
<dbReference type="Gene3D" id="1.10.4160.10">
    <property type="entry name" value="Hydantoin permease"/>
    <property type="match status" value="1"/>
</dbReference>
<feature type="transmembrane region" description="Helical" evidence="7">
    <location>
        <begin position="235"/>
        <end position="255"/>
    </location>
</feature>
<accession>A0A1L7WZ14</accession>
<dbReference type="Proteomes" id="UP000184330">
    <property type="component" value="Unassembled WGS sequence"/>
</dbReference>
<evidence type="ECO:0000256" key="6">
    <source>
        <dbReference type="SAM" id="MobiDB-lite"/>
    </source>
</evidence>
<gene>
    <name evidence="8" type="ORF">PAC_07892</name>
</gene>
<dbReference type="InterPro" id="IPR001248">
    <property type="entry name" value="Pur-cyt_permease"/>
</dbReference>
<dbReference type="EMBL" id="FJOG01000011">
    <property type="protein sequence ID" value="CZR58002.1"/>
    <property type="molecule type" value="Genomic_DNA"/>
</dbReference>
<proteinExistence type="inferred from homology"/>
<keyword evidence="4 7" id="KW-1133">Transmembrane helix</keyword>
<evidence type="ECO:0000256" key="4">
    <source>
        <dbReference type="ARBA" id="ARBA00022989"/>
    </source>
</evidence>
<keyword evidence="9" id="KW-1185">Reference proteome</keyword>
<evidence type="ECO:0000256" key="7">
    <source>
        <dbReference type="SAM" id="Phobius"/>
    </source>
</evidence>
<dbReference type="PANTHER" id="PTHR30618">
    <property type="entry name" value="NCS1 FAMILY PURINE/PYRIMIDINE TRANSPORTER"/>
    <property type="match status" value="1"/>
</dbReference>
<keyword evidence="5 7" id="KW-0472">Membrane</keyword>
<dbReference type="InterPro" id="IPR045225">
    <property type="entry name" value="Uracil/uridine/allantoin_perm"/>
</dbReference>